<keyword evidence="2" id="KW-1185">Reference proteome</keyword>
<accession>A0A7M1S1H6</accession>
<organism evidence="1 2">
    <name type="scientific">uncultured phage cr128_1</name>
    <dbReference type="NCBI Taxonomy" id="2772076"/>
    <lineage>
        <taxon>Viruses</taxon>
        <taxon>Duplodnaviria</taxon>
        <taxon>Heunggongvirae</taxon>
        <taxon>Uroviricota</taxon>
        <taxon>Caudoviricetes</taxon>
        <taxon>Crassvirales</taxon>
        <taxon>Steigviridae</taxon>
        <taxon>Asinivirinae</taxon>
        <taxon>Mahlunavirus</taxon>
        <taxon>Mahlunavirus rarus</taxon>
    </lineage>
</organism>
<dbReference type="RefSeq" id="YP_010111847.1">
    <property type="nucleotide sequence ID" value="NC_055885.1"/>
</dbReference>
<dbReference type="EMBL" id="MT774392">
    <property type="protein sequence ID" value="QOR59689.1"/>
    <property type="molecule type" value="Genomic_DNA"/>
</dbReference>
<name>A0A7M1S1H6_9CAUD</name>
<protein>
    <submittedName>
        <fullName evidence="1">Uncharacterized protein</fullName>
    </submittedName>
</protein>
<sequence length="64" mass="8122">MYIIDRAYDELLRISHEDIDKYESMHKEWNKIYDRHSYNKMLFSFKPLKSEQWFTEEEIKKFNL</sequence>
<evidence type="ECO:0000313" key="2">
    <source>
        <dbReference type="Proteomes" id="UP000594055"/>
    </source>
</evidence>
<dbReference type="Proteomes" id="UP000594055">
    <property type="component" value="Segment"/>
</dbReference>
<dbReference type="GeneID" id="65130299"/>
<reference evidence="1 2" key="1">
    <citation type="submission" date="2020-07" db="EMBL/GenBank/DDBJ databases">
        <title>Taxonomic proposal: Crassvirales, a new order of highly abundant and diverse bacterial viruses.</title>
        <authorList>
            <person name="Shkoporov A.N."/>
            <person name="Stockdale S.R."/>
            <person name="Guerin E."/>
            <person name="Ross R.P."/>
            <person name="Hill C."/>
        </authorList>
    </citation>
    <scope>NUCLEOTIDE SEQUENCE [LARGE SCALE GENOMIC DNA]</scope>
</reference>
<dbReference type="KEGG" id="vg:65130299"/>
<evidence type="ECO:0000313" key="1">
    <source>
        <dbReference type="EMBL" id="QOR59689.1"/>
    </source>
</evidence>
<proteinExistence type="predicted"/>